<evidence type="ECO:0000313" key="7">
    <source>
        <dbReference type="EMBL" id="ADJ63219.1"/>
    </source>
</evidence>
<proteinExistence type="inferred from homology"/>
<keyword evidence="1 3" id="KW-0807">Transducer</keyword>
<dbReference type="GO" id="GO:0006935">
    <property type="term" value="P:chemotaxis"/>
    <property type="evidence" value="ECO:0007669"/>
    <property type="project" value="InterPro"/>
</dbReference>
<gene>
    <name evidence="7" type="ordered locus">Hsero_1706</name>
</gene>
<dbReference type="PANTHER" id="PTHR32089:SF112">
    <property type="entry name" value="LYSOZYME-LIKE PROTEIN-RELATED"/>
    <property type="match status" value="1"/>
</dbReference>
<dbReference type="HOGENOM" id="CLU_053700_0_0_4"/>
<evidence type="ECO:0000256" key="5">
    <source>
        <dbReference type="SAM" id="Phobius"/>
    </source>
</evidence>
<dbReference type="eggNOG" id="COG0840">
    <property type="taxonomic scope" value="Bacteria"/>
</dbReference>
<evidence type="ECO:0000256" key="3">
    <source>
        <dbReference type="PROSITE-ProRule" id="PRU00284"/>
    </source>
</evidence>
<dbReference type="AlphaFoldDB" id="D8IQV8"/>
<dbReference type="PRINTS" id="PR00260">
    <property type="entry name" value="CHEMTRNSDUCR"/>
</dbReference>
<keyword evidence="8" id="KW-1185">Reference proteome</keyword>
<evidence type="ECO:0000256" key="1">
    <source>
        <dbReference type="ARBA" id="ARBA00023224"/>
    </source>
</evidence>
<keyword evidence="5" id="KW-0812">Transmembrane</keyword>
<feature type="transmembrane region" description="Helical" evidence="5">
    <location>
        <begin position="21"/>
        <end position="42"/>
    </location>
</feature>
<name>D8IQV8_HERSS</name>
<dbReference type="PANTHER" id="PTHR32089">
    <property type="entry name" value="METHYL-ACCEPTING CHEMOTAXIS PROTEIN MCPB"/>
    <property type="match status" value="1"/>
</dbReference>
<dbReference type="GO" id="GO:0007165">
    <property type="term" value="P:signal transduction"/>
    <property type="evidence" value="ECO:0007669"/>
    <property type="project" value="UniProtKB-KW"/>
</dbReference>
<dbReference type="GO" id="GO:0004888">
    <property type="term" value="F:transmembrane signaling receptor activity"/>
    <property type="evidence" value="ECO:0007669"/>
    <property type="project" value="InterPro"/>
</dbReference>
<evidence type="ECO:0000256" key="2">
    <source>
        <dbReference type="ARBA" id="ARBA00029447"/>
    </source>
</evidence>
<keyword evidence="5" id="KW-1133">Transmembrane helix</keyword>
<organism evidence="7 8">
    <name type="scientific">Herbaspirillum seropedicae (strain SmR1)</name>
    <dbReference type="NCBI Taxonomy" id="757424"/>
    <lineage>
        <taxon>Bacteria</taxon>
        <taxon>Pseudomonadati</taxon>
        <taxon>Pseudomonadota</taxon>
        <taxon>Betaproteobacteria</taxon>
        <taxon>Burkholderiales</taxon>
        <taxon>Oxalobacteraceae</taxon>
        <taxon>Herbaspirillum</taxon>
    </lineage>
</organism>
<dbReference type="STRING" id="757424.Hsero_1706"/>
<feature type="transmembrane region" description="Helical" evidence="5">
    <location>
        <begin position="48"/>
        <end position="69"/>
    </location>
</feature>
<dbReference type="SUPFAM" id="SSF58104">
    <property type="entry name" value="Methyl-accepting chemotaxis protein (MCP) signaling domain"/>
    <property type="match status" value="1"/>
</dbReference>
<dbReference type="SMART" id="SM00283">
    <property type="entry name" value="MA"/>
    <property type="match status" value="1"/>
</dbReference>
<reference evidence="7 8" key="1">
    <citation type="submission" date="2010-04" db="EMBL/GenBank/DDBJ databases">
        <title>The genome of Herbaspirillum seropedicae SmR1, an endophytic, nitrogen-fixing, plant-growth promoting beta-Proteobacteria.</title>
        <authorList>
            <person name="Pedrosa F.O."/>
            <person name="Monteiro R.A."/>
            <person name="Wassem R."/>
            <person name="Cruz L.M."/>
            <person name="Ayub R.A."/>
            <person name="Colauto N.B."/>
            <person name="Fernandez M.A."/>
            <person name="Fungaro M.H.P."/>
            <person name="Grisard E.C."/>
            <person name="Hungria M."/>
            <person name="Madeira H.M.F."/>
            <person name="Nodari R.O."/>
            <person name="Osaku C.A."/>
            <person name="Petzl-Erler M.L."/>
            <person name="Terenzi H."/>
            <person name="Vieira L.G.E."/>
            <person name="Almeida M.I.M."/>
            <person name="Alves L.R."/>
            <person name="Arantes O.M.N."/>
            <person name="Balsanelli E."/>
            <person name="Barcellos F.G."/>
            <person name="Baura V.A."/>
            <person name="Binde D.R."/>
            <person name="Campo R.J."/>
            <person name="Chubatsu L.S."/>
            <person name="Chueire L.M.O."/>
            <person name="Ciferri R.R."/>
            <person name="Correa L.C."/>
            <person name="da Conceicao Silva J.L."/>
            <person name="Dabul A.N.G."/>
            <person name="Dambros B.P."/>
            <person name="Faoro H."/>
            <person name="Favetti A."/>
            <person name="Friedermann G."/>
            <person name="Furlaneto M.C."/>
            <person name="Gasques L.S."/>
            <person name="Gimenes C.C.T."/>
            <person name="Gioppo N.M.R."/>
            <person name="Glienke-Blanco C."/>
            <person name="Godoy L.P."/>
            <person name="Guerra M.P."/>
            <person name="Karp S."/>
            <person name="Kava-Cordeiro V."/>
            <person name="Margarido V.P."/>
            <person name="Mathioni S.M."/>
            <person name="Menck-Soares M.A."/>
            <person name="Murace N.K."/>
            <person name="Nicolas M.F."/>
            <person name="Oliveira C.E.C."/>
            <person name="Pagnan N.A.B."/>
            <person name="Pamphile J.A."/>
            <person name="Patussi E.V."/>
            <person name="Pereira L.F.P."/>
            <person name="Pereira-Ferrari L."/>
            <person name="Pinto F.G.S."/>
            <person name="Precoma C."/>
            <person name="Prioli A.J."/>
            <person name="Prioli S.M.A.P."/>
            <person name="Raittz R.T."/>
            <person name="Ramos H.J.O."/>
            <person name="Ribeiro E.M.S.F."/>
            <person name="Rigo L.U."/>
            <person name="Rocha C.L.M.S.C."/>
            <person name="Rocha S.N."/>
            <person name="Santos K."/>
            <person name="Satori D."/>
            <person name="Silva A.G."/>
            <person name="Simao R.C.G."/>
            <person name="Soares M.A.M."/>
            <person name="Souza E.M."/>
            <person name="Steffens M.B.R."/>
            <person name="Steindel M."/>
            <person name="Tadra-Sfeir M.Z."/>
            <person name="Takahashi E.K."/>
            <person name="Torres R.A."/>
            <person name="Valle J.S."/>
            <person name="Vernal J.I."/>
            <person name="Vilas-Boas L.A."/>
            <person name="Watanabe M.A.E."/>
            <person name="Weiss V.A."/>
            <person name="Yates M.A."/>
            <person name="Souza E.M."/>
        </authorList>
    </citation>
    <scope>NUCLEOTIDE SEQUENCE [LARGE SCALE GENOMIC DNA]</scope>
    <source>
        <strain evidence="7 8">SmR1</strain>
    </source>
</reference>
<feature type="region of interest" description="Disordered" evidence="4">
    <location>
        <begin position="370"/>
        <end position="393"/>
    </location>
</feature>
<dbReference type="PROSITE" id="PS50111">
    <property type="entry name" value="CHEMOTAXIS_TRANSDUC_2"/>
    <property type="match status" value="1"/>
</dbReference>
<evidence type="ECO:0000256" key="4">
    <source>
        <dbReference type="SAM" id="MobiDB-lite"/>
    </source>
</evidence>
<dbReference type="InterPro" id="IPR004090">
    <property type="entry name" value="Chemotax_Me-accpt_rcpt"/>
</dbReference>
<comment type="similarity">
    <text evidence="2">Belongs to the methyl-accepting chemotaxis (MCP) protein family.</text>
</comment>
<keyword evidence="5" id="KW-0472">Membrane</keyword>
<dbReference type="Pfam" id="PF00015">
    <property type="entry name" value="MCPsignal"/>
    <property type="match status" value="1"/>
</dbReference>
<evidence type="ECO:0000259" key="6">
    <source>
        <dbReference type="PROSITE" id="PS50111"/>
    </source>
</evidence>
<sequence>MNVKERSGSWRRIVQMLPRSESRCLVATMALALLVLLLHFAVDSESGIVALLVAASVVVGSNLGLYWWLRRLSAGKDVAFGKVVDQHLVLEQEMGARLAEAVGDTEFAAIALVKQVREIHEAAAALVRYLDQSSLQSAALEREIDGGMEKISSISTFIRELPDRIRQDMDAIHEASREIQELGKLVSMIKQIGRQTELLALNAAIEAARAGDAGRGFAVVAAEVRNLAISATQAANVIDEGLKKAQQKVDTGLQFRFLDESAQQLSEAAMLAESTQLLRQRYEEVRQFYKSAFSVVSSHDAQLASDLGEILGEIQFQDIVRQRIERLREAGEQRDTLFREMAQERDAPDMGALAVAEKLRQVIQDYLVKESGHSRMTPQEGEGGSDLPKFEFF</sequence>
<dbReference type="Gene3D" id="1.10.287.950">
    <property type="entry name" value="Methyl-accepting chemotaxis protein"/>
    <property type="match status" value="1"/>
</dbReference>
<dbReference type="KEGG" id="hse:Hsero_1706"/>
<dbReference type="OrthoDB" id="8781344at2"/>
<dbReference type="Proteomes" id="UP000000329">
    <property type="component" value="Chromosome"/>
</dbReference>
<feature type="domain" description="Methyl-accepting transducer" evidence="6">
    <location>
        <begin position="147"/>
        <end position="254"/>
    </location>
</feature>
<dbReference type="EMBL" id="CP002039">
    <property type="protein sequence ID" value="ADJ63219.1"/>
    <property type="molecule type" value="Genomic_DNA"/>
</dbReference>
<dbReference type="GO" id="GO:0016020">
    <property type="term" value="C:membrane"/>
    <property type="evidence" value="ECO:0007669"/>
    <property type="project" value="InterPro"/>
</dbReference>
<dbReference type="InterPro" id="IPR004089">
    <property type="entry name" value="MCPsignal_dom"/>
</dbReference>
<accession>D8IQV8</accession>
<protein>
    <submittedName>
        <fullName evidence="7">Methyl-accepting chemotaxis protein</fullName>
    </submittedName>
</protein>
<evidence type="ECO:0000313" key="8">
    <source>
        <dbReference type="Proteomes" id="UP000000329"/>
    </source>
</evidence>